<dbReference type="SMART" id="SM00799">
    <property type="entry name" value="DENN"/>
    <property type="match status" value="1"/>
</dbReference>
<dbReference type="Pfam" id="PF03455">
    <property type="entry name" value="dDENN"/>
    <property type="match status" value="1"/>
</dbReference>
<dbReference type="ExpressionAtlas" id="A0A5G2RAR6">
    <property type="expression patterns" value="baseline and differential"/>
</dbReference>
<dbReference type="InterPro" id="IPR001194">
    <property type="entry name" value="cDENN_dom"/>
</dbReference>
<dbReference type="Bgee" id="ENSSSCG00000014568">
    <property type="expression patterns" value="Expressed in granulosa cell and 44 other cell types or tissues"/>
</dbReference>
<sequence length="632" mass="72305">TPTPGRDLPKENPYEDVDLKSRRAGRKPQPLSETSLDSLHRMWSPQDRKYNNPAAQLSLKPGSQSLRSGNWSERKSHRLPRLPKRHSHDDMLLLAQLSLPSSPSSLNEDSLSTTSELLSSRRARRIPKVGFPDRAAGAGQGQAGRWLSASLTRTPPPAHTQRLVHIQSVLKRAPSYRTLELELLEWQERELFEYFVVVSLRKRPSRNTYLPEVSYQFPKLDRPTKQMREAEERLKAIPQFCFPDAKDWLPVSEYSSETFSFMLTGEDGSRRFGYCRRLLPSGKGPRLPEVYCVISRLGCFGLFSKVLDEVERRRGVSAALVYPFMRSLMESPFPAPGKTIRVKTFLPGAGNEVLELRRPTDSRLEHVDFECLFTCLSVRQLIRVFASLLLERRVIFIADKLSTLSSCSHAVVALLYPFSWQHTFIPVLPASMIDIVCCPTPFLVGLLSSSLPKLKELPVEEALMVNLGSDRFIRQMDDEDTLLPRKLQAALEQALERKNELISQDSDSDSEDECHTLNGLVSEVFIRFFVEAVGHYSLFLTQTEKGERAFQREAFRKSVASKSIRRFLEVFMESQMFAGFIQDRELRKCRAKGLFEQRVEQYLEELPDTEQSGMNKFLRGLGNKMKFLHKKT</sequence>
<evidence type="ECO:0000313" key="6">
    <source>
        <dbReference type="VGNC" id="VGNC:87248"/>
    </source>
</evidence>
<feature type="compositionally biased region" description="Polar residues" evidence="2">
    <location>
        <begin position="61"/>
        <end position="71"/>
    </location>
</feature>
<dbReference type="AlphaFoldDB" id="A0A5G2RAR6"/>
<dbReference type="InterPro" id="IPR051942">
    <property type="entry name" value="DENN_domain_containing_2"/>
</dbReference>
<evidence type="ECO:0000256" key="1">
    <source>
        <dbReference type="ARBA" id="ARBA00022658"/>
    </source>
</evidence>
<feature type="region of interest" description="Disordered" evidence="2">
    <location>
        <begin position="1"/>
        <end position="86"/>
    </location>
</feature>
<evidence type="ECO:0000259" key="3">
    <source>
        <dbReference type="PROSITE" id="PS50211"/>
    </source>
</evidence>
<evidence type="ECO:0007829" key="7">
    <source>
        <dbReference type="PeptideAtlas" id="A0A5G2RAR6"/>
    </source>
</evidence>
<dbReference type="InterPro" id="IPR005112">
    <property type="entry name" value="dDENN_dom"/>
</dbReference>
<keyword evidence="5" id="KW-1185">Reference proteome</keyword>
<dbReference type="VGNC" id="VGNC:87248">
    <property type="gene designation" value="DENND2B"/>
</dbReference>
<keyword evidence="7" id="KW-1267">Proteomics identification</keyword>
<dbReference type="PANTHER" id="PTHR15288">
    <property type="entry name" value="DENN DOMAIN-CONTAINING PROTEIN 2"/>
    <property type="match status" value="1"/>
</dbReference>
<reference evidence="4" key="2">
    <citation type="journal article" date="2020" name="Gigascience">
        <title>An improved pig reference genome sequence to enable pig genetics and genomics research.</title>
        <authorList>
            <person name="Warr A."/>
            <person name="Affara N."/>
            <person name="Aken B."/>
            <person name="Beiki H."/>
            <person name="Bickhart D.M."/>
            <person name="Billis K."/>
            <person name="Chow W."/>
            <person name="Eory L."/>
            <person name="Finlayson H.A."/>
            <person name="Flicek P."/>
            <person name="Giron C.G."/>
            <person name="Griffin D.K."/>
            <person name="Hall R."/>
            <person name="Hannum G."/>
            <person name="Hourlier T."/>
            <person name="Howe K."/>
            <person name="Hume D.A."/>
            <person name="Izuogu O."/>
            <person name="Kim K."/>
            <person name="Koren S."/>
            <person name="Liu H."/>
            <person name="Manchanda N."/>
            <person name="Martin F.J."/>
            <person name="Nonneman D.J."/>
            <person name="O'Connor R.E."/>
            <person name="Phillippy A.M."/>
            <person name="Rohrer G.A."/>
            <person name="Rosen B.D."/>
            <person name="Rund L.A."/>
            <person name="Sargent C.A."/>
            <person name="Schook L.B."/>
            <person name="Schroeder S.G."/>
            <person name="Schwartz A.S."/>
            <person name="Skinner B.M."/>
            <person name="Talbot R."/>
            <person name="Tseng E."/>
            <person name="Tuggle C.K."/>
            <person name="Watson M."/>
            <person name="Smith T.P.L."/>
            <person name="Archibald A.L."/>
        </authorList>
    </citation>
    <scope>NUCLEOTIDE SEQUENCE [LARGE SCALE GENOMIC DNA]</scope>
    <source>
        <strain evidence="4">Duroc</strain>
    </source>
</reference>
<dbReference type="SMART" id="SM00801">
    <property type="entry name" value="dDENN"/>
    <property type="match status" value="1"/>
</dbReference>
<reference evidence="4" key="4">
    <citation type="submission" date="2025-09" db="UniProtKB">
        <authorList>
            <consortium name="Ensembl"/>
        </authorList>
    </citation>
    <scope>IDENTIFICATION</scope>
</reference>
<accession>A0A5G2RAR6</accession>
<evidence type="ECO:0000256" key="2">
    <source>
        <dbReference type="SAM" id="MobiDB-lite"/>
    </source>
</evidence>
<dbReference type="InParanoid" id="A0A5G2RAR6"/>
<dbReference type="SMART" id="SM00800">
    <property type="entry name" value="uDENN"/>
    <property type="match status" value="1"/>
</dbReference>
<gene>
    <name evidence="4 6" type="primary">DENND2B</name>
</gene>
<dbReference type="FunFam" id="3.30.450.200:FF:000001">
    <property type="entry name" value="DENN domain-containing protein 2A isoform X1"/>
    <property type="match status" value="1"/>
</dbReference>
<dbReference type="Gene3D" id="3.30.450.200">
    <property type="match status" value="1"/>
</dbReference>
<evidence type="ECO:0000313" key="5">
    <source>
        <dbReference type="Proteomes" id="UP000008227"/>
    </source>
</evidence>
<evidence type="ECO:0000313" key="4">
    <source>
        <dbReference type="Ensembl" id="ENSSSCP00000067698.2"/>
    </source>
</evidence>
<dbReference type="Proteomes" id="UP000008227">
    <property type="component" value="Chromosome 9"/>
</dbReference>
<protein>
    <submittedName>
        <fullName evidence="4">DENN domain containing 2B</fullName>
    </submittedName>
</protein>
<proteinExistence type="evidence at protein level"/>
<dbReference type="Gene3D" id="3.40.50.11500">
    <property type="match status" value="1"/>
</dbReference>
<dbReference type="InterPro" id="IPR037516">
    <property type="entry name" value="Tripartite_DENN"/>
</dbReference>
<reference evidence="4" key="3">
    <citation type="submission" date="2025-08" db="UniProtKB">
        <authorList>
            <consortium name="Ensembl"/>
        </authorList>
    </citation>
    <scope>IDENTIFICATION</scope>
</reference>
<dbReference type="PaxDb" id="9823-ENSSSCP00000015498"/>
<organism evidence="4 5">
    <name type="scientific">Sus scrofa</name>
    <name type="common">Pig</name>
    <dbReference type="NCBI Taxonomy" id="9823"/>
    <lineage>
        <taxon>Eukaryota</taxon>
        <taxon>Metazoa</taxon>
        <taxon>Chordata</taxon>
        <taxon>Craniata</taxon>
        <taxon>Vertebrata</taxon>
        <taxon>Euteleostomi</taxon>
        <taxon>Mammalia</taxon>
        <taxon>Eutheria</taxon>
        <taxon>Laurasiatheria</taxon>
        <taxon>Artiodactyla</taxon>
        <taxon>Suina</taxon>
        <taxon>Suidae</taxon>
        <taxon>Sus</taxon>
    </lineage>
</organism>
<dbReference type="Pfam" id="PF03456">
    <property type="entry name" value="uDENN"/>
    <property type="match status" value="1"/>
</dbReference>
<reference evidence="5" key="1">
    <citation type="submission" date="2009-11" db="EMBL/GenBank/DDBJ databases">
        <authorList>
            <consortium name="Porcine genome sequencing project"/>
        </authorList>
    </citation>
    <scope>NUCLEOTIDE SEQUENCE [LARGE SCALE GENOMIC DNA]</scope>
    <source>
        <strain evidence="5">Duroc</strain>
    </source>
</reference>
<dbReference type="Pfam" id="PF02141">
    <property type="entry name" value="DENN"/>
    <property type="match status" value="1"/>
</dbReference>
<feature type="compositionally biased region" description="Basic residues" evidence="2">
    <location>
        <begin position="75"/>
        <end position="86"/>
    </location>
</feature>
<feature type="compositionally biased region" description="Basic and acidic residues" evidence="2">
    <location>
        <begin position="7"/>
        <end position="21"/>
    </location>
</feature>
<dbReference type="GO" id="GO:0005085">
    <property type="term" value="F:guanyl-nucleotide exchange factor activity"/>
    <property type="evidence" value="ECO:0007669"/>
    <property type="project" value="UniProtKB-KW"/>
</dbReference>
<dbReference type="GeneTree" id="ENSGT00950000182931"/>
<dbReference type="InterPro" id="IPR043153">
    <property type="entry name" value="DENN_C"/>
</dbReference>
<feature type="domain" description="UDENN" evidence="3">
    <location>
        <begin position="193"/>
        <end position="591"/>
    </location>
</feature>
<dbReference type="InterPro" id="IPR005113">
    <property type="entry name" value="uDENN_dom"/>
</dbReference>
<dbReference type="FunFam" id="3.40.50.11500:FF:000004">
    <property type="entry name" value="DENN domain-containing protein 2C isoform X1"/>
    <property type="match status" value="1"/>
</dbReference>
<dbReference type="Ensembl" id="ENSSSCT00000084958.2">
    <property type="protein sequence ID" value="ENSSSCP00000067698.2"/>
    <property type="gene ID" value="ENSSSCG00000014568.5"/>
</dbReference>
<dbReference type="PROSITE" id="PS50211">
    <property type="entry name" value="DENN"/>
    <property type="match status" value="1"/>
</dbReference>
<name>A0A5G2RAR6_PIG</name>
<dbReference type="STRING" id="9823.ENSSSCP00000067698"/>
<dbReference type="PANTHER" id="PTHR15288:SF5">
    <property type="entry name" value="DENN DOMAIN-CONTAINING PROTEIN 2B"/>
    <property type="match status" value="1"/>
</dbReference>
<keyword evidence="1" id="KW-0344">Guanine-nucleotide releasing factor</keyword>